<dbReference type="Gene3D" id="3.30.450.350">
    <property type="entry name" value="CHASE domain"/>
    <property type="match status" value="1"/>
</dbReference>
<evidence type="ECO:0000259" key="17">
    <source>
        <dbReference type="PROSITE" id="PS50112"/>
    </source>
</evidence>
<dbReference type="PROSITE" id="PS50839">
    <property type="entry name" value="CHASE"/>
    <property type="match status" value="1"/>
</dbReference>
<dbReference type="Pfam" id="PF00989">
    <property type="entry name" value="PAS"/>
    <property type="match status" value="1"/>
</dbReference>
<dbReference type="GO" id="GO:0006355">
    <property type="term" value="P:regulation of DNA-templated transcription"/>
    <property type="evidence" value="ECO:0007669"/>
    <property type="project" value="InterPro"/>
</dbReference>
<dbReference type="CDD" id="cd00130">
    <property type="entry name" value="PAS"/>
    <property type="match status" value="2"/>
</dbReference>
<evidence type="ECO:0000256" key="13">
    <source>
        <dbReference type="ARBA" id="ARBA00059827"/>
    </source>
</evidence>
<dbReference type="InterPro" id="IPR003661">
    <property type="entry name" value="HisK_dim/P_dom"/>
</dbReference>
<dbReference type="GO" id="GO:0005524">
    <property type="term" value="F:ATP binding"/>
    <property type="evidence" value="ECO:0007669"/>
    <property type="project" value="UniProtKB-KW"/>
</dbReference>
<dbReference type="EC" id="2.7.13.3" evidence="3"/>
<dbReference type="FunFam" id="3.30.565.10:FF:000010">
    <property type="entry name" value="Sensor histidine kinase RcsC"/>
    <property type="match status" value="1"/>
</dbReference>
<evidence type="ECO:0000256" key="7">
    <source>
        <dbReference type="ARBA" id="ARBA00022741"/>
    </source>
</evidence>
<evidence type="ECO:0000256" key="1">
    <source>
        <dbReference type="ARBA" id="ARBA00000085"/>
    </source>
</evidence>
<dbReference type="CDD" id="cd00082">
    <property type="entry name" value="HisKA"/>
    <property type="match status" value="1"/>
</dbReference>
<dbReference type="InterPro" id="IPR036097">
    <property type="entry name" value="HisK_dim/P_sf"/>
</dbReference>
<organism evidence="20">
    <name type="scientific">Magnetococcus massalia (strain MO-1)</name>
    <dbReference type="NCBI Taxonomy" id="451514"/>
    <lineage>
        <taxon>Bacteria</taxon>
        <taxon>Pseudomonadati</taxon>
        <taxon>Pseudomonadota</taxon>
        <taxon>Magnetococcia</taxon>
        <taxon>Magnetococcales</taxon>
        <taxon>Magnetococcaceae</taxon>
        <taxon>Magnetococcus</taxon>
    </lineage>
</organism>
<keyword evidence="7" id="KW-0547">Nucleotide-binding</keyword>
<feature type="domain" description="Histidine kinase" evidence="16">
    <location>
        <begin position="619"/>
        <end position="870"/>
    </location>
</feature>
<feature type="transmembrane region" description="Helical" evidence="15">
    <location>
        <begin position="12"/>
        <end position="34"/>
    </location>
</feature>
<dbReference type="SMART" id="SM00387">
    <property type="entry name" value="HATPase_c"/>
    <property type="match status" value="1"/>
</dbReference>
<gene>
    <name evidence="20" type="ORF">MAGMO_1553</name>
</gene>
<keyword evidence="9" id="KW-0067">ATP-binding</keyword>
<evidence type="ECO:0000256" key="8">
    <source>
        <dbReference type="ARBA" id="ARBA00022777"/>
    </source>
</evidence>
<protein>
    <recommendedName>
        <fullName evidence="14">Sensor protein FixL</fullName>
        <ecNumber evidence="3">2.7.13.3</ecNumber>
    </recommendedName>
</protein>
<comment type="function">
    <text evidence="13">Putative oxygen sensor; modulates the activity of FixJ, a transcriptional activator of nitrogen fixation fixK gene. FixL probably acts as a kinase that phosphorylates FixJ.</text>
</comment>
<keyword evidence="6 15" id="KW-0812">Transmembrane</keyword>
<dbReference type="InterPro" id="IPR000014">
    <property type="entry name" value="PAS"/>
</dbReference>
<feature type="transmembrane region" description="Helical" evidence="15">
    <location>
        <begin position="322"/>
        <end position="339"/>
    </location>
</feature>
<evidence type="ECO:0000256" key="14">
    <source>
        <dbReference type="ARBA" id="ARBA00070616"/>
    </source>
</evidence>
<feature type="domain" description="PAC" evidence="18">
    <location>
        <begin position="549"/>
        <end position="601"/>
    </location>
</feature>
<evidence type="ECO:0000256" key="9">
    <source>
        <dbReference type="ARBA" id="ARBA00022840"/>
    </source>
</evidence>
<dbReference type="InterPro" id="IPR005467">
    <property type="entry name" value="His_kinase_dom"/>
</dbReference>
<evidence type="ECO:0000259" key="16">
    <source>
        <dbReference type="PROSITE" id="PS50109"/>
    </source>
</evidence>
<dbReference type="InterPro" id="IPR035965">
    <property type="entry name" value="PAS-like_dom_sf"/>
</dbReference>
<dbReference type="Gene3D" id="3.30.565.10">
    <property type="entry name" value="Histidine kinase-like ATPase, C-terminal domain"/>
    <property type="match status" value="1"/>
</dbReference>
<dbReference type="InterPro" id="IPR042240">
    <property type="entry name" value="CHASE_sf"/>
</dbReference>
<dbReference type="SMART" id="SM01079">
    <property type="entry name" value="CHASE"/>
    <property type="match status" value="1"/>
</dbReference>
<dbReference type="InterPro" id="IPR004358">
    <property type="entry name" value="Sig_transdc_His_kin-like_C"/>
</dbReference>
<keyword evidence="5 20" id="KW-0808">Transferase</keyword>
<feature type="domain" description="PAS" evidence="17">
    <location>
        <begin position="476"/>
        <end position="546"/>
    </location>
</feature>
<dbReference type="PRINTS" id="PR00344">
    <property type="entry name" value="BCTRLSENSOR"/>
</dbReference>
<dbReference type="InterPro" id="IPR036890">
    <property type="entry name" value="HATPase_C_sf"/>
</dbReference>
<evidence type="ECO:0000256" key="12">
    <source>
        <dbReference type="ARBA" id="ARBA00023136"/>
    </source>
</evidence>
<keyword evidence="12 15" id="KW-0472">Membrane</keyword>
<dbReference type="InterPro" id="IPR000700">
    <property type="entry name" value="PAS-assoc_C"/>
</dbReference>
<dbReference type="GO" id="GO:0016020">
    <property type="term" value="C:membrane"/>
    <property type="evidence" value="ECO:0007669"/>
    <property type="project" value="UniProtKB-SubCell"/>
</dbReference>
<dbReference type="PROSITE" id="PS50109">
    <property type="entry name" value="HIS_KIN"/>
    <property type="match status" value="1"/>
</dbReference>
<evidence type="ECO:0000259" key="19">
    <source>
        <dbReference type="PROSITE" id="PS50839"/>
    </source>
</evidence>
<dbReference type="SMART" id="SM00091">
    <property type="entry name" value="PAS"/>
    <property type="match status" value="2"/>
</dbReference>
<evidence type="ECO:0000256" key="6">
    <source>
        <dbReference type="ARBA" id="ARBA00022692"/>
    </source>
</evidence>
<dbReference type="Gene3D" id="1.10.287.130">
    <property type="match status" value="1"/>
</dbReference>
<reference evidence="20" key="1">
    <citation type="submission" date="2015-04" db="EMBL/GenBank/DDBJ databases">
        <authorList>
            <person name="Syromyatnikov M.Y."/>
            <person name="Popov V.N."/>
        </authorList>
    </citation>
    <scope>NUCLEOTIDE SEQUENCE</scope>
    <source>
        <strain evidence="20">MO-1</strain>
    </source>
</reference>
<dbReference type="Pfam" id="PF03924">
    <property type="entry name" value="CHASE"/>
    <property type="match status" value="1"/>
</dbReference>
<evidence type="ECO:0000256" key="10">
    <source>
        <dbReference type="ARBA" id="ARBA00022989"/>
    </source>
</evidence>
<dbReference type="NCBIfam" id="TIGR00229">
    <property type="entry name" value="sensory_box"/>
    <property type="match status" value="2"/>
</dbReference>
<dbReference type="PROSITE" id="PS50113">
    <property type="entry name" value="PAC"/>
    <property type="match status" value="1"/>
</dbReference>
<dbReference type="InterPro" id="IPR001610">
    <property type="entry name" value="PAC"/>
</dbReference>
<dbReference type="PROSITE" id="PS50112">
    <property type="entry name" value="PAS"/>
    <property type="match status" value="2"/>
</dbReference>
<dbReference type="GO" id="GO:0000155">
    <property type="term" value="F:phosphorelay sensor kinase activity"/>
    <property type="evidence" value="ECO:0007669"/>
    <property type="project" value="InterPro"/>
</dbReference>
<dbReference type="InterPro" id="IPR006189">
    <property type="entry name" value="CHASE_dom"/>
</dbReference>
<dbReference type="SUPFAM" id="SSF55874">
    <property type="entry name" value="ATPase domain of HSP90 chaperone/DNA topoisomerase II/histidine kinase"/>
    <property type="match status" value="1"/>
</dbReference>
<feature type="domain" description="PAS" evidence="17">
    <location>
        <begin position="352"/>
        <end position="422"/>
    </location>
</feature>
<evidence type="ECO:0000256" key="5">
    <source>
        <dbReference type="ARBA" id="ARBA00022679"/>
    </source>
</evidence>
<dbReference type="PANTHER" id="PTHR43047:SF64">
    <property type="entry name" value="HISTIDINE KINASE CONTAINING CHEY-HOMOLOGOUS RECEIVER DOMAIN AND PAS DOMAIN-RELATED"/>
    <property type="match status" value="1"/>
</dbReference>
<accession>A0A1S7LIR6</accession>
<dbReference type="Gene3D" id="3.30.450.20">
    <property type="entry name" value="PAS domain"/>
    <property type="match status" value="2"/>
</dbReference>
<name>A0A1S7LIR6_MAGMO</name>
<dbReference type="InterPro" id="IPR003594">
    <property type="entry name" value="HATPase_dom"/>
</dbReference>
<dbReference type="Pfam" id="PF13426">
    <property type="entry name" value="PAS_9"/>
    <property type="match status" value="1"/>
</dbReference>
<keyword evidence="8 20" id="KW-0418">Kinase</keyword>
<evidence type="ECO:0000256" key="15">
    <source>
        <dbReference type="SAM" id="Phobius"/>
    </source>
</evidence>
<evidence type="ECO:0000256" key="4">
    <source>
        <dbReference type="ARBA" id="ARBA00022553"/>
    </source>
</evidence>
<dbReference type="SMART" id="SM00086">
    <property type="entry name" value="PAC"/>
    <property type="match status" value="2"/>
</dbReference>
<evidence type="ECO:0000256" key="2">
    <source>
        <dbReference type="ARBA" id="ARBA00004370"/>
    </source>
</evidence>
<dbReference type="SMART" id="SM00388">
    <property type="entry name" value="HisKA"/>
    <property type="match status" value="1"/>
</dbReference>
<proteinExistence type="predicted"/>
<dbReference type="Pfam" id="PF00512">
    <property type="entry name" value="HisKA"/>
    <property type="match status" value="1"/>
</dbReference>
<dbReference type="CDD" id="cd16922">
    <property type="entry name" value="HATPase_EvgS-ArcB-TorS-like"/>
    <property type="match status" value="1"/>
</dbReference>
<keyword evidence="11" id="KW-0902">Two-component regulatory system</keyword>
<keyword evidence="4" id="KW-0597">Phosphoprotein</keyword>
<dbReference type="FunFam" id="3.30.450.20:FF:000060">
    <property type="entry name" value="Sensor protein FixL"/>
    <property type="match status" value="1"/>
</dbReference>
<comment type="catalytic activity">
    <reaction evidence="1">
        <text>ATP + protein L-histidine = ADP + protein N-phospho-L-histidine.</text>
        <dbReference type="EC" id="2.7.13.3"/>
    </reaction>
</comment>
<feature type="domain" description="CHASE" evidence="19">
    <location>
        <begin position="77"/>
        <end position="307"/>
    </location>
</feature>
<comment type="subcellular location">
    <subcellularLocation>
        <location evidence="2">Membrane</location>
    </subcellularLocation>
</comment>
<dbReference type="PANTHER" id="PTHR43047">
    <property type="entry name" value="TWO-COMPONENT HISTIDINE PROTEIN KINASE"/>
    <property type="match status" value="1"/>
</dbReference>
<evidence type="ECO:0000259" key="18">
    <source>
        <dbReference type="PROSITE" id="PS50113"/>
    </source>
</evidence>
<evidence type="ECO:0000256" key="11">
    <source>
        <dbReference type="ARBA" id="ARBA00023012"/>
    </source>
</evidence>
<evidence type="ECO:0000313" key="20">
    <source>
        <dbReference type="EMBL" id="CRH05741.1"/>
    </source>
</evidence>
<keyword evidence="10 15" id="KW-1133">Transmembrane helix</keyword>
<dbReference type="Pfam" id="PF02518">
    <property type="entry name" value="HATPase_c"/>
    <property type="match status" value="1"/>
</dbReference>
<sequence length="876" mass="97769">MDKKHFVHSVWLTPLVLSTILLGVVLSLVGFQVAHQIELQKERVEFQRVAGNYVSALRREIETNLEVLLSIDGFYRGSAHVDRQEFAQFVQRSLLRHPTLQALEWIPKVSHAERQRYEEAARRDGMTDYQIRERSREGEMVAASRRDTYFPVYYVEPMQGNEMALGFDLASSAARLKALNQARDSGKLTATGRITLVQDSSKQAGFLVFFPIFSGPSHTPTQRYANLQGFALAVYRINTMVETSLKHIDTSRFDLQIQLYDVTNEPESFLYQPMESSDLDDLRRLSKQQFQDYSDTIPMAGRLWRVDLFPSMENLHNHTHTWFAWMVLVSGLIITYLLAMQLKQRALELSENREQTRAIVRTVVNGIITADSEGVILTFNPAAELMFGYKEREVIGRNLSMLMPEPNRSAHDGYLQHHIQTGDKRLIGIGREVYALKKSGDVFPIWLAVDVARVKGKKIFVGCLVDISQRKEAEQEIKKLSLAIKQSPNVVVITDVEGTIEYVNPAFEAVTGYSSAEAVGQNPRLLKSPDTSGEVHKALWQTITLGNVWRGEMKNRCKDGSHYWALLAIFPVRDDSGEIIHFIGLQEDISARKGNEKLLLEAKEAAESANRAKSEFLNVMSHELRTPLTVVLGSLPFISQLGGLALVPGEKTLPSVKKLSEVLAQESLERGEVKEACLGVMGQLSGIAVKMQNQGEHLRTLINDLLDISKIEAGKMELDREMLSAQVVVDDVVHGFQTKAQEMGLQLSYACSDGIQLYADPVRLKQVLINLVGNALKFTDQGQVAVVVEPHGEQVLFRVRDTGCGIPQALLDSVFDNFTQTDSSATRKAGGTGLGLAITKRLVNLHGGVISVESVEGQGSTFTFTMPRSDPDKEGE</sequence>
<dbReference type="AlphaFoldDB" id="A0A1S7LIR6"/>
<dbReference type="SUPFAM" id="SSF47384">
    <property type="entry name" value="Homodimeric domain of signal transducing histidine kinase"/>
    <property type="match status" value="1"/>
</dbReference>
<dbReference type="SUPFAM" id="SSF55785">
    <property type="entry name" value="PYP-like sensor domain (PAS domain)"/>
    <property type="match status" value="2"/>
</dbReference>
<evidence type="ECO:0000256" key="3">
    <source>
        <dbReference type="ARBA" id="ARBA00012438"/>
    </source>
</evidence>
<dbReference type="InterPro" id="IPR013767">
    <property type="entry name" value="PAS_fold"/>
</dbReference>
<dbReference type="EMBL" id="LO017727">
    <property type="protein sequence ID" value="CRH05741.1"/>
    <property type="molecule type" value="Genomic_DNA"/>
</dbReference>